<dbReference type="RefSeq" id="WP_096816735.1">
    <property type="nucleotide sequence ID" value="NZ_JXKC01000036.1"/>
</dbReference>
<protein>
    <submittedName>
        <fullName evidence="1">Uncharacterized protein</fullName>
    </submittedName>
</protein>
<dbReference type="Proteomes" id="UP000218711">
    <property type="component" value="Unassembled WGS sequence"/>
</dbReference>
<dbReference type="Pfam" id="PF17419">
    <property type="entry name" value="MauJ"/>
    <property type="match status" value="1"/>
</dbReference>
<evidence type="ECO:0000313" key="1">
    <source>
        <dbReference type="EMBL" id="PCS14894.1"/>
    </source>
</evidence>
<dbReference type="EMBL" id="JXKC01000036">
    <property type="protein sequence ID" value="PCS14894.1"/>
    <property type="molecule type" value="Genomic_DNA"/>
</dbReference>
<evidence type="ECO:0000313" key="2">
    <source>
        <dbReference type="Proteomes" id="UP000218711"/>
    </source>
</evidence>
<gene>
    <name evidence="1" type="ORF">RU92_GL001950</name>
</gene>
<sequence length="249" mass="29377">MAYWEIDFSVFAPLTLKKHIVFEAEKGNTDFSFYSKIHLSDKPFGFNATVTASATQKNKAKIAGRVFFESMLNVLSFNIDEPLYIYEEKINLKNPNYLERRIVEESDFKKAFKIARFLERKESAITNALSWYSKALISNNVIDEFLYFYIVLEVLANKYSSENEYTKNGVKNRIYQVFKDYRLLEDNGDMPSWINEMNDIRTDIAHGNKKIDYERILFISSKLALLKEKTRDILKKIMETKQTERENQR</sequence>
<comment type="caution">
    <text evidence="1">The sequence shown here is derived from an EMBL/GenBank/DDBJ whole genome shotgun (WGS) entry which is preliminary data.</text>
</comment>
<accession>A0A2A5SMY3</accession>
<reference evidence="1 2" key="1">
    <citation type="submission" date="2014-12" db="EMBL/GenBank/DDBJ databases">
        <title>Draft genome sequences of 10 type strains of Lactococcus.</title>
        <authorList>
            <person name="Sun Z."/>
            <person name="Zhong Z."/>
            <person name="Liu W."/>
            <person name="Zhang W."/>
            <person name="Zhang H."/>
        </authorList>
    </citation>
    <scope>NUCLEOTIDE SEQUENCE [LARGE SCALE GENOMIC DNA]</scope>
    <source>
        <strain evidence="1 2">DSM 21502</strain>
    </source>
</reference>
<proteinExistence type="predicted"/>
<dbReference type="InterPro" id="IPR035383">
    <property type="entry name" value="MauJ"/>
</dbReference>
<organism evidence="1 2">
    <name type="scientific">Lactococcus cremoris subsp. tructae</name>
    <dbReference type="NCBI Taxonomy" id="542833"/>
    <lineage>
        <taxon>Bacteria</taxon>
        <taxon>Bacillati</taxon>
        <taxon>Bacillota</taxon>
        <taxon>Bacilli</taxon>
        <taxon>Lactobacillales</taxon>
        <taxon>Streptococcaceae</taxon>
        <taxon>Lactococcus</taxon>
    </lineage>
</organism>
<dbReference type="AlphaFoldDB" id="A0A2A5SMY3"/>
<name>A0A2A5SMY3_LACLC</name>